<protein>
    <submittedName>
        <fullName evidence="3">Uncharacterized protein LOC101514297</fullName>
    </submittedName>
</protein>
<dbReference type="RefSeq" id="XP_004487350.1">
    <property type="nucleotide sequence ID" value="XM_004487293.3"/>
</dbReference>
<accession>A0A1S2XFU0</accession>
<dbReference type="AlphaFoldDB" id="A0A1S2XFU0"/>
<feature type="transmembrane region" description="Helical" evidence="1">
    <location>
        <begin position="136"/>
        <end position="152"/>
    </location>
</feature>
<dbReference type="Proteomes" id="UP000087171">
    <property type="component" value="Chromosome Ca1"/>
</dbReference>
<keyword evidence="2" id="KW-1185">Reference proteome</keyword>
<dbReference type="PaxDb" id="3827-XP_004487350.1"/>
<keyword evidence="1" id="KW-0472">Membrane</keyword>
<dbReference type="OrthoDB" id="771184at2759"/>
<keyword evidence="1" id="KW-0812">Transmembrane</keyword>
<evidence type="ECO:0000313" key="3">
    <source>
        <dbReference type="RefSeq" id="XP_004487350.1"/>
    </source>
</evidence>
<proteinExistence type="predicted"/>
<dbReference type="InterPro" id="IPR040411">
    <property type="entry name" value="At5g23160-like"/>
</dbReference>
<gene>
    <name evidence="3" type="primary">LOC101514297</name>
</gene>
<name>A0A1S2XFU0_CICAR</name>
<dbReference type="PANTHER" id="PTHR34379:SF15">
    <property type="entry name" value="PROTEIN, PUTATIVE-RELATED"/>
    <property type="match status" value="1"/>
</dbReference>
<feature type="transmembrane region" description="Helical" evidence="1">
    <location>
        <begin position="158"/>
        <end position="178"/>
    </location>
</feature>
<organism evidence="2 3">
    <name type="scientific">Cicer arietinum</name>
    <name type="common">Chickpea</name>
    <name type="synonym">Garbanzo</name>
    <dbReference type="NCBI Taxonomy" id="3827"/>
    <lineage>
        <taxon>Eukaryota</taxon>
        <taxon>Viridiplantae</taxon>
        <taxon>Streptophyta</taxon>
        <taxon>Embryophyta</taxon>
        <taxon>Tracheophyta</taxon>
        <taxon>Spermatophyta</taxon>
        <taxon>Magnoliopsida</taxon>
        <taxon>eudicotyledons</taxon>
        <taxon>Gunneridae</taxon>
        <taxon>Pentapetalae</taxon>
        <taxon>rosids</taxon>
        <taxon>fabids</taxon>
        <taxon>Fabales</taxon>
        <taxon>Fabaceae</taxon>
        <taxon>Papilionoideae</taxon>
        <taxon>50 kb inversion clade</taxon>
        <taxon>NPAAA clade</taxon>
        <taxon>Hologalegina</taxon>
        <taxon>IRL clade</taxon>
        <taxon>Cicereae</taxon>
        <taxon>Cicer</taxon>
    </lineage>
</organism>
<evidence type="ECO:0000313" key="2">
    <source>
        <dbReference type="Proteomes" id="UP000087171"/>
    </source>
</evidence>
<evidence type="ECO:0000256" key="1">
    <source>
        <dbReference type="SAM" id="Phobius"/>
    </source>
</evidence>
<dbReference type="PANTHER" id="PTHR34379">
    <property type="entry name" value="OS07G0553800 PROTEIN"/>
    <property type="match status" value="1"/>
</dbReference>
<sequence>MKNVSKNKFLTCFRPVFDFEAQNSATESKFSEQNCSKSKLNEVACQPPKQTLAKNTRAHKKNRYQNCFGSKRSYFIHTKSSCSSTFNSTNIEEIKAIESSWSCSSSSSSPISESKSLSLSKSSEGQLEKEKKFKCIGLYMVVLICLVVTVFWGKINVIILTSMSFCCFSLCNASSHLLKRVAKLSNTKSHRDHIVKLYI</sequence>
<keyword evidence="1" id="KW-1133">Transmembrane helix</keyword>
<reference evidence="3" key="2">
    <citation type="submission" date="2025-08" db="UniProtKB">
        <authorList>
            <consortium name="RefSeq"/>
        </authorList>
    </citation>
    <scope>IDENTIFICATION</scope>
    <source>
        <tissue evidence="3">Etiolated seedlings</tissue>
    </source>
</reference>
<reference evidence="2" key="1">
    <citation type="journal article" date="2013" name="Nat. Biotechnol.">
        <title>Draft genome sequence of chickpea (Cicer arietinum) provides a resource for trait improvement.</title>
        <authorList>
            <person name="Varshney R.K."/>
            <person name="Song C."/>
            <person name="Saxena R.K."/>
            <person name="Azam S."/>
            <person name="Yu S."/>
            <person name="Sharpe A.G."/>
            <person name="Cannon S."/>
            <person name="Baek J."/>
            <person name="Rosen B.D."/>
            <person name="Tar'an B."/>
            <person name="Millan T."/>
            <person name="Zhang X."/>
            <person name="Ramsay L.D."/>
            <person name="Iwata A."/>
            <person name="Wang Y."/>
            <person name="Nelson W."/>
            <person name="Farmer A.D."/>
            <person name="Gaur P.M."/>
            <person name="Soderlund C."/>
            <person name="Penmetsa R.V."/>
            <person name="Xu C."/>
            <person name="Bharti A.K."/>
            <person name="He W."/>
            <person name="Winter P."/>
            <person name="Zhao S."/>
            <person name="Hane J.K."/>
            <person name="Carrasquilla-Garcia N."/>
            <person name="Condie J.A."/>
            <person name="Upadhyaya H.D."/>
            <person name="Luo M.C."/>
            <person name="Thudi M."/>
            <person name="Gowda C.L."/>
            <person name="Singh N.P."/>
            <person name="Lichtenzveig J."/>
            <person name="Gali K.K."/>
            <person name="Rubio J."/>
            <person name="Nadarajan N."/>
            <person name="Dolezel J."/>
            <person name="Bansal K.C."/>
            <person name="Xu X."/>
            <person name="Edwards D."/>
            <person name="Zhang G."/>
            <person name="Kahl G."/>
            <person name="Gil J."/>
            <person name="Singh K.B."/>
            <person name="Datta S.K."/>
            <person name="Jackson S.A."/>
            <person name="Wang J."/>
            <person name="Cook D.R."/>
        </authorList>
    </citation>
    <scope>NUCLEOTIDE SEQUENCE [LARGE SCALE GENOMIC DNA]</scope>
    <source>
        <strain evidence="2">cv. CDC Frontier</strain>
    </source>
</reference>